<evidence type="ECO:0000256" key="1">
    <source>
        <dbReference type="SAM" id="SignalP"/>
    </source>
</evidence>
<feature type="signal peptide" evidence="1">
    <location>
        <begin position="1"/>
        <end position="18"/>
    </location>
</feature>
<sequence>MKFFILLNIICLIAHSSGLSELKEFGNPLKLFNTCISDHQCEHNEFCDHNGINPIGSCTEGKKLGGSCFFDRYCQSKNCYLMKCVSRKPVLDGPCTEDNHSECLPEQYCSGRDDAYKCRDRKCYGFCGKDAHCLTNNCRFFRCERPSAGCDKEEKN</sequence>
<keyword evidence="3" id="KW-1185">Reference proteome</keyword>
<comment type="caution">
    <text evidence="2">The sequence shown here is derived from an EMBL/GenBank/DDBJ whole genome shotgun (WGS) entry which is preliminary data.</text>
</comment>
<dbReference type="AlphaFoldDB" id="A0A3M7PET5"/>
<organism evidence="2 3">
    <name type="scientific">Brachionus plicatilis</name>
    <name type="common">Marine rotifer</name>
    <name type="synonym">Brachionus muelleri</name>
    <dbReference type="NCBI Taxonomy" id="10195"/>
    <lineage>
        <taxon>Eukaryota</taxon>
        <taxon>Metazoa</taxon>
        <taxon>Spiralia</taxon>
        <taxon>Gnathifera</taxon>
        <taxon>Rotifera</taxon>
        <taxon>Eurotatoria</taxon>
        <taxon>Monogononta</taxon>
        <taxon>Pseudotrocha</taxon>
        <taxon>Ploima</taxon>
        <taxon>Brachionidae</taxon>
        <taxon>Brachionus</taxon>
    </lineage>
</organism>
<keyword evidence="1" id="KW-0732">Signal</keyword>
<proteinExistence type="predicted"/>
<evidence type="ECO:0000313" key="2">
    <source>
        <dbReference type="EMBL" id="RMZ97625.1"/>
    </source>
</evidence>
<dbReference type="Proteomes" id="UP000276133">
    <property type="component" value="Unassembled WGS sequence"/>
</dbReference>
<protein>
    <submittedName>
        <fullName evidence="2">Uncharacterized protein</fullName>
    </submittedName>
</protein>
<name>A0A3M7PET5_BRAPC</name>
<dbReference type="OrthoDB" id="10372164at2759"/>
<evidence type="ECO:0000313" key="3">
    <source>
        <dbReference type="Proteomes" id="UP000276133"/>
    </source>
</evidence>
<feature type="chain" id="PRO_5018240535" evidence="1">
    <location>
        <begin position="19"/>
        <end position="156"/>
    </location>
</feature>
<dbReference type="EMBL" id="REGN01011291">
    <property type="protein sequence ID" value="RMZ97625.1"/>
    <property type="molecule type" value="Genomic_DNA"/>
</dbReference>
<reference evidence="2 3" key="1">
    <citation type="journal article" date="2018" name="Sci. Rep.">
        <title>Genomic signatures of local adaptation to the degree of environmental predictability in rotifers.</title>
        <authorList>
            <person name="Franch-Gras L."/>
            <person name="Hahn C."/>
            <person name="Garcia-Roger E.M."/>
            <person name="Carmona M.J."/>
            <person name="Serra M."/>
            <person name="Gomez A."/>
        </authorList>
    </citation>
    <scope>NUCLEOTIDE SEQUENCE [LARGE SCALE GENOMIC DNA]</scope>
    <source>
        <strain evidence="2">HYR1</strain>
    </source>
</reference>
<gene>
    <name evidence="2" type="ORF">BpHYR1_021969</name>
</gene>
<accession>A0A3M7PET5</accession>